<keyword evidence="3" id="KW-1185">Reference proteome</keyword>
<dbReference type="Gene3D" id="2.60.120.200">
    <property type="match status" value="1"/>
</dbReference>
<evidence type="ECO:0000313" key="2">
    <source>
        <dbReference type="EMBL" id="CAJ1950544.1"/>
    </source>
</evidence>
<dbReference type="EMBL" id="CAKOGP040001770">
    <property type="protein sequence ID" value="CAJ1950544.1"/>
    <property type="molecule type" value="Genomic_DNA"/>
</dbReference>
<dbReference type="Pfam" id="PF07081">
    <property type="entry name" value="DUF1349"/>
    <property type="match status" value="1"/>
</dbReference>
<dbReference type="AlphaFoldDB" id="A0AAD2JHH3"/>
<gene>
    <name evidence="2" type="ORF">CYCCA115_LOCUS12633</name>
</gene>
<dbReference type="SUPFAM" id="SSF49899">
    <property type="entry name" value="Concanavalin A-like lectins/glucanases"/>
    <property type="match status" value="1"/>
</dbReference>
<feature type="compositionally biased region" description="Polar residues" evidence="1">
    <location>
        <begin position="1"/>
        <end position="20"/>
    </location>
</feature>
<protein>
    <submittedName>
        <fullName evidence="2">Uncharacterized protein</fullName>
    </submittedName>
</protein>
<accession>A0AAD2JHH3</accession>
<dbReference type="InterPro" id="IPR013320">
    <property type="entry name" value="ConA-like_dom_sf"/>
</dbReference>
<dbReference type="PANTHER" id="PTHR35332:SF2">
    <property type="entry name" value="REGULATION OF ENOLASE PROTEIN 1"/>
    <property type="match status" value="1"/>
</dbReference>
<organism evidence="2 3">
    <name type="scientific">Cylindrotheca closterium</name>
    <dbReference type="NCBI Taxonomy" id="2856"/>
    <lineage>
        <taxon>Eukaryota</taxon>
        <taxon>Sar</taxon>
        <taxon>Stramenopiles</taxon>
        <taxon>Ochrophyta</taxon>
        <taxon>Bacillariophyta</taxon>
        <taxon>Bacillariophyceae</taxon>
        <taxon>Bacillariophycidae</taxon>
        <taxon>Bacillariales</taxon>
        <taxon>Bacillariaceae</taxon>
        <taxon>Cylindrotheca</taxon>
    </lineage>
</organism>
<sequence length="309" mass="34118">MQYGSINTASTNSRDSSFAPQENLPDDKALRRLISVTIAVVCLIAALFESSSSANEELSLPLPPMSSVFKPVDKFSSPHWKTYGDISEIREKDAEYSEAGGWWKVEGDKLLIAPKAKQDFWRKTYYEPILVKDDGSFLYHIVPEKDLPATIETSFSLTPKAQFDQAGIIIRLDADHWIKTGIEVVDEQARLSCVVTNGFSDWSTQHVSEPGIKIRVHLLPQHGGSFVVEAAPRDTDEWSFIRIAHLSRNSNDGSLNDNKEVKNSFHGESAQPGTLMVGVFAACPVDQKGMVATFDSISITKGSAFVHDA</sequence>
<evidence type="ECO:0000313" key="3">
    <source>
        <dbReference type="Proteomes" id="UP001295423"/>
    </source>
</evidence>
<proteinExistence type="predicted"/>
<reference evidence="2" key="1">
    <citation type="submission" date="2023-08" db="EMBL/GenBank/DDBJ databases">
        <authorList>
            <person name="Audoor S."/>
            <person name="Bilcke G."/>
        </authorList>
    </citation>
    <scope>NUCLEOTIDE SEQUENCE</scope>
</reference>
<evidence type="ECO:0000256" key="1">
    <source>
        <dbReference type="SAM" id="MobiDB-lite"/>
    </source>
</evidence>
<name>A0AAD2JHH3_9STRA</name>
<dbReference type="Proteomes" id="UP001295423">
    <property type="component" value="Unassembled WGS sequence"/>
</dbReference>
<comment type="caution">
    <text evidence="2">The sequence shown here is derived from an EMBL/GenBank/DDBJ whole genome shotgun (WGS) entry which is preliminary data.</text>
</comment>
<dbReference type="PANTHER" id="PTHR35332">
    <property type="entry name" value="REGULATION OF ENOLASE PROTEIN 1"/>
    <property type="match status" value="1"/>
</dbReference>
<feature type="region of interest" description="Disordered" evidence="1">
    <location>
        <begin position="1"/>
        <end position="22"/>
    </location>
</feature>
<dbReference type="InterPro" id="IPR009784">
    <property type="entry name" value="DUF1349"/>
</dbReference>